<gene>
    <name evidence="8" type="ORF">D1832_11670</name>
</gene>
<feature type="transmembrane region" description="Helical" evidence="6">
    <location>
        <begin position="102"/>
        <end position="122"/>
    </location>
</feature>
<evidence type="ECO:0000256" key="1">
    <source>
        <dbReference type="ARBA" id="ARBA00004141"/>
    </source>
</evidence>
<evidence type="ECO:0000313" key="8">
    <source>
        <dbReference type="EMBL" id="RHW44705.1"/>
    </source>
</evidence>
<organism evidence="8 9">
    <name type="scientific">Dermacoccus abyssi</name>
    <dbReference type="NCBI Taxonomy" id="322596"/>
    <lineage>
        <taxon>Bacteria</taxon>
        <taxon>Bacillati</taxon>
        <taxon>Actinomycetota</taxon>
        <taxon>Actinomycetes</taxon>
        <taxon>Micrococcales</taxon>
        <taxon>Dermacoccaceae</taxon>
        <taxon>Dermacoccus</taxon>
    </lineage>
</organism>
<dbReference type="AlphaFoldDB" id="A0A417Z2I7"/>
<dbReference type="GO" id="GO:0016020">
    <property type="term" value="C:membrane"/>
    <property type="evidence" value="ECO:0007669"/>
    <property type="project" value="UniProtKB-SubCell"/>
</dbReference>
<feature type="transmembrane region" description="Helical" evidence="6">
    <location>
        <begin position="134"/>
        <end position="165"/>
    </location>
</feature>
<comment type="caution">
    <text evidence="8">The sequence shown here is derived from an EMBL/GenBank/DDBJ whole genome shotgun (WGS) entry which is preliminary data.</text>
</comment>
<dbReference type="InterPro" id="IPR051790">
    <property type="entry name" value="Cytochrome_c-biogenesis_DsbD"/>
</dbReference>
<proteinExistence type="inferred from homology"/>
<feature type="transmembrane region" description="Helical" evidence="6">
    <location>
        <begin position="25"/>
        <end position="55"/>
    </location>
</feature>
<evidence type="ECO:0000256" key="6">
    <source>
        <dbReference type="SAM" id="Phobius"/>
    </source>
</evidence>
<feature type="domain" description="Cytochrome C biogenesis protein transmembrane" evidence="7">
    <location>
        <begin position="28"/>
        <end position="233"/>
    </location>
</feature>
<comment type="similarity">
    <text evidence="2">Belongs to the DsbD family.</text>
</comment>
<dbReference type="Proteomes" id="UP000285376">
    <property type="component" value="Unassembled WGS sequence"/>
</dbReference>
<keyword evidence="5 6" id="KW-0472">Membrane</keyword>
<evidence type="ECO:0000256" key="4">
    <source>
        <dbReference type="ARBA" id="ARBA00022989"/>
    </source>
</evidence>
<evidence type="ECO:0000256" key="2">
    <source>
        <dbReference type="ARBA" id="ARBA00006143"/>
    </source>
</evidence>
<dbReference type="Pfam" id="PF02683">
    <property type="entry name" value="DsbD_TM"/>
    <property type="match status" value="1"/>
</dbReference>
<feature type="transmembrane region" description="Helical" evidence="6">
    <location>
        <begin position="67"/>
        <end position="90"/>
    </location>
</feature>
<evidence type="ECO:0000313" key="9">
    <source>
        <dbReference type="Proteomes" id="UP000285376"/>
    </source>
</evidence>
<dbReference type="InterPro" id="IPR003834">
    <property type="entry name" value="Cyt_c_assmbl_TM_dom"/>
</dbReference>
<reference evidence="8 9" key="1">
    <citation type="submission" date="2018-08" db="EMBL/GenBank/DDBJ databases">
        <title>Whole genome sequence analysis of Dermacoccus abyssi bacteria isolated from Deep Mariana trench Micromonospora spp reveals genes involved in the environmental adaptation and production of secondary metabolites.</title>
        <authorList>
            <person name="Abdel-Mageed W.M."/>
            <person name="Lehri B."/>
            <person name="Nouioui I."/>
            <person name="Goodfellow I."/>
            <person name="Jaspars M."/>
            <person name="Karlyshev A."/>
        </authorList>
    </citation>
    <scope>NUCLEOTIDE SEQUENCE [LARGE SCALE GENOMIC DNA]</scope>
    <source>
        <strain evidence="8 9">MT1.1</strain>
    </source>
</reference>
<keyword evidence="4 6" id="KW-1133">Transmembrane helix</keyword>
<protein>
    <submittedName>
        <fullName evidence="8">Cytochrome c biogenesis protein CcdA</fullName>
    </submittedName>
</protein>
<keyword evidence="3 6" id="KW-0812">Transmembrane</keyword>
<evidence type="ECO:0000256" key="3">
    <source>
        <dbReference type="ARBA" id="ARBA00022692"/>
    </source>
</evidence>
<evidence type="ECO:0000256" key="5">
    <source>
        <dbReference type="ARBA" id="ARBA00023136"/>
    </source>
</evidence>
<dbReference type="PANTHER" id="PTHR31272:SF4">
    <property type="entry name" value="CYTOCHROME C-TYPE BIOGENESIS PROTEIN HI_1454-RELATED"/>
    <property type="match status" value="1"/>
</dbReference>
<dbReference type="RefSeq" id="WP_118914207.1">
    <property type="nucleotide sequence ID" value="NZ_CBCRVH010000014.1"/>
</dbReference>
<dbReference type="EMBL" id="QWLM01000014">
    <property type="protein sequence ID" value="RHW44705.1"/>
    <property type="molecule type" value="Genomic_DNA"/>
</dbReference>
<dbReference type="PANTHER" id="PTHR31272">
    <property type="entry name" value="CYTOCHROME C-TYPE BIOGENESIS PROTEIN HI_1454-RELATED"/>
    <property type="match status" value="1"/>
</dbReference>
<dbReference type="GO" id="GO:0017004">
    <property type="term" value="P:cytochrome complex assembly"/>
    <property type="evidence" value="ECO:0007669"/>
    <property type="project" value="InterPro"/>
</dbReference>
<feature type="transmembrane region" description="Helical" evidence="6">
    <location>
        <begin position="218"/>
        <end position="236"/>
    </location>
</feature>
<comment type="subcellular location">
    <subcellularLocation>
        <location evidence="1">Membrane</location>
        <topology evidence="1">Multi-pass membrane protein</topology>
    </subcellularLocation>
</comment>
<feature type="transmembrane region" description="Helical" evidence="6">
    <location>
        <begin position="177"/>
        <end position="197"/>
    </location>
</feature>
<evidence type="ECO:0000259" key="7">
    <source>
        <dbReference type="Pfam" id="PF02683"/>
    </source>
</evidence>
<sequence>MSSGVAALAHLTSSPEQIVANGALPLAIFFAALAGVVSFASPCVLPLVPGFLAYVTGLTDEKRRTRLVLGACLFVLGFSVVFVGIQAAVSLVYDTVGAHRSLLTRIGGVVVILMGLMFLGVVGQRGFTVRWRPAAGLVGAPLLGAAFGLGMAPCISPVLGTLLAANTSLNADSQGRALFLTVCYALGMGLPFILIAAGWSRAEKASKWLRDHHRPIQIVGGTLMIAMGLLMVSGLWEELMALVQSNLVNQFETVI</sequence>
<accession>A0A417Z2I7</accession>
<name>A0A417Z2I7_9MICO</name>